<reference evidence="2" key="1">
    <citation type="submission" date="2016-06" db="EMBL/GenBank/DDBJ databases">
        <title>Parallel loss of symbiosis genes in relatives of nitrogen-fixing non-legume Parasponia.</title>
        <authorList>
            <person name="Van Velzen R."/>
            <person name="Holmer R."/>
            <person name="Bu F."/>
            <person name="Rutten L."/>
            <person name="Van Zeijl A."/>
            <person name="Liu W."/>
            <person name="Santuari L."/>
            <person name="Cao Q."/>
            <person name="Sharma T."/>
            <person name="Shen D."/>
            <person name="Roswanjaya Y."/>
            <person name="Wardhani T."/>
            <person name="Kalhor M.S."/>
            <person name="Jansen J."/>
            <person name="Van den Hoogen J."/>
            <person name="Gungor B."/>
            <person name="Hartog M."/>
            <person name="Hontelez J."/>
            <person name="Verver J."/>
            <person name="Yang W.-C."/>
            <person name="Schijlen E."/>
            <person name="Repin R."/>
            <person name="Schilthuizen M."/>
            <person name="Schranz E."/>
            <person name="Heidstra R."/>
            <person name="Miyata K."/>
            <person name="Fedorova E."/>
            <person name="Kohlen W."/>
            <person name="Bisseling T."/>
            <person name="Smit S."/>
            <person name="Geurts R."/>
        </authorList>
    </citation>
    <scope>NUCLEOTIDE SEQUENCE [LARGE SCALE GENOMIC DNA]</scope>
    <source>
        <strain evidence="2">cv. WU1-14</strain>
    </source>
</reference>
<organism evidence="1 2">
    <name type="scientific">Parasponia andersonii</name>
    <name type="common">Sponia andersonii</name>
    <dbReference type="NCBI Taxonomy" id="3476"/>
    <lineage>
        <taxon>Eukaryota</taxon>
        <taxon>Viridiplantae</taxon>
        <taxon>Streptophyta</taxon>
        <taxon>Embryophyta</taxon>
        <taxon>Tracheophyta</taxon>
        <taxon>Spermatophyta</taxon>
        <taxon>Magnoliopsida</taxon>
        <taxon>eudicotyledons</taxon>
        <taxon>Gunneridae</taxon>
        <taxon>Pentapetalae</taxon>
        <taxon>rosids</taxon>
        <taxon>fabids</taxon>
        <taxon>Rosales</taxon>
        <taxon>Cannabaceae</taxon>
        <taxon>Parasponia</taxon>
    </lineage>
</organism>
<name>A0A2P5BMS9_PARAD</name>
<proteinExistence type="predicted"/>
<sequence length="69" mass="7593">MDLECRKSLRLTSISTDQSQQPKSTIQLTLVNIVVNNSYGLVNGVVKRSNGSVNSSDLAWLTALTWLNL</sequence>
<accession>A0A2P5BMS9</accession>
<protein>
    <submittedName>
        <fullName evidence="1">Uncharacterized protein</fullName>
    </submittedName>
</protein>
<dbReference type="AlphaFoldDB" id="A0A2P5BMS9"/>
<evidence type="ECO:0000313" key="1">
    <source>
        <dbReference type="EMBL" id="PON50101.1"/>
    </source>
</evidence>
<evidence type="ECO:0000313" key="2">
    <source>
        <dbReference type="Proteomes" id="UP000237105"/>
    </source>
</evidence>
<gene>
    <name evidence="1" type="ORF">PanWU01x14_225430</name>
</gene>
<dbReference type="Proteomes" id="UP000237105">
    <property type="component" value="Unassembled WGS sequence"/>
</dbReference>
<keyword evidence="2" id="KW-1185">Reference proteome</keyword>
<feature type="non-terminal residue" evidence="1">
    <location>
        <position position="69"/>
    </location>
</feature>
<dbReference type="EMBL" id="JXTB01000250">
    <property type="protein sequence ID" value="PON50101.1"/>
    <property type="molecule type" value="Genomic_DNA"/>
</dbReference>
<comment type="caution">
    <text evidence="1">The sequence shown here is derived from an EMBL/GenBank/DDBJ whole genome shotgun (WGS) entry which is preliminary data.</text>
</comment>